<reference evidence="2 3" key="1">
    <citation type="journal article" date="2019" name="Mol. Ecol. Resour.">
        <title>Improving Illumina assemblies with Hi-C and long reads: an example with the North African dromedary.</title>
        <authorList>
            <person name="Elbers J.P."/>
            <person name="Rogers M.F."/>
            <person name="Perelman P.L."/>
            <person name="Proskuryakova A.A."/>
            <person name="Serdyukova N.A."/>
            <person name="Johnson W.E."/>
            <person name="Horin P."/>
            <person name="Corander J."/>
            <person name="Murphy D."/>
            <person name="Burger P.A."/>
        </authorList>
    </citation>
    <scope>NUCLEOTIDE SEQUENCE [LARGE SCALE GENOMIC DNA]</scope>
    <source>
        <strain evidence="2">Drom800</strain>
        <tissue evidence="2">Blood</tissue>
    </source>
</reference>
<accession>A0A5N4E4R0</accession>
<evidence type="ECO:0000313" key="3">
    <source>
        <dbReference type="Proteomes" id="UP000299084"/>
    </source>
</evidence>
<sequence>MLPCTSQLPSYEPAVHCLRWCVSALRRRMAAITQTCAWRISEEAREQNRQRTQRAALIRSIYTQSVMQQEPMLEQDTRTVRLNRWRLSVDKALRVKATQRDPAILTLGNHNPPCWVLKLEPNCPRESKHPTPPSSSPPVPPMGREKRRQTLGKFPTETDLRTVDHLPPHLPPRMWRPTEAERSAEPNVPEGATASPHLLL</sequence>
<feature type="compositionally biased region" description="Basic and acidic residues" evidence="1">
    <location>
        <begin position="156"/>
        <end position="167"/>
    </location>
</feature>
<proteinExistence type="predicted"/>
<dbReference type="EMBL" id="JWIN03000006">
    <property type="protein sequence ID" value="KAB1278006.1"/>
    <property type="molecule type" value="Genomic_DNA"/>
</dbReference>
<feature type="region of interest" description="Disordered" evidence="1">
    <location>
        <begin position="124"/>
        <end position="200"/>
    </location>
</feature>
<evidence type="ECO:0000256" key="1">
    <source>
        <dbReference type="SAM" id="MobiDB-lite"/>
    </source>
</evidence>
<protein>
    <submittedName>
        <fullName evidence="2">Uncharacterized protein</fullName>
    </submittedName>
</protein>
<evidence type="ECO:0000313" key="2">
    <source>
        <dbReference type="EMBL" id="KAB1278006.1"/>
    </source>
</evidence>
<dbReference type="Proteomes" id="UP000299084">
    <property type="component" value="Unassembled WGS sequence"/>
</dbReference>
<organism evidence="2 3">
    <name type="scientific">Camelus dromedarius</name>
    <name type="common">Dromedary</name>
    <name type="synonym">Arabian camel</name>
    <dbReference type="NCBI Taxonomy" id="9838"/>
    <lineage>
        <taxon>Eukaryota</taxon>
        <taxon>Metazoa</taxon>
        <taxon>Chordata</taxon>
        <taxon>Craniata</taxon>
        <taxon>Vertebrata</taxon>
        <taxon>Euteleostomi</taxon>
        <taxon>Mammalia</taxon>
        <taxon>Eutheria</taxon>
        <taxon>Laurasiatheria</taxon>
        <taxon>Artiodactyla</taxon>
        <taxon>Tylopoda</taxon>
        <taxon>Camelidae</taxon>
        <taxon>Camelus</taxon>
    </lineage>
</organism>
<keyword evidence="3" id="KW-1185">Reference proteome</keyword>
<dbReference type="AlphaFoldDB" id="A0A5N4E4R0"/>
<name>A0A5N4E4R0_CAMDR</name>
<feature type="compositionally biased region" description="Pro residues" evidence="1">
    <location>
        <begin position="130"/>
        <end position="141"/>
    </location>
</feature>
<comment type="caution">
    <text evidence="2">The sequence shown here is derived from an EMBL/GenBank/DDBJ whole genome shotgun (WGS) entry which is preliminary data.</text>
</comment>
<gene>
    <name evidence="2" type="ORF">Cadr_000005707</name>
</gene>